<protein>
    <recommendedName>
        <fullName evidence="9">BTB domain-containing protein</fullName>
    </recommendedName>
</protein>
<evidence type="ECO:0008006" key="9">
    <source>
        <dbReference type="Google" id="ProtNLM"/>
    </source>
</evidence>
<keyword evidence="2" id="KW-0597">Phosphoprotein</keyword>
<organism evidence="7 8">
    <name type="scientific">Oncorhynchus mykiss</name>
    <name type="common">Rainbow trout</name>
    <name type="synonym">Salmo gairdneri</name>
    <dbReference type="NCBI Taxonomy" id="8022"/>
    <lineage>
        <taxon>Eukaryota</taxon>
        <taxon>Metazoa</taxon>
        <taxon>Chordata</taxon>
        <taxon>Craniata</taxon>
        <taxon>Vertebrata</taxon>
        <taxon>Euteleostomi</taxon>
        <taxon>Actinopterygii</taxon>
        <taxon>Neopterygii</taxon>
        <taxon>Teleostei</taxon>
        <taxon>Protacanthopterygii</taxon>
        <taxon>Salmoniformes</taxon>
        <taxon>Salmonidae</taxon>
        <taxon>Salmoninae</taxon>
        <taxon>Oncorhynchus</taxon>
    </lineage>
</organism>
<dbReference type="Gene3D" id="3.30.710.10">
    <property type="entry name" value="Potassium Channel Kv1.1, Chain A"/>
    <property type="match status" value="1"/>
</dbReference>
<evidence type="ECO:0000259" key="6">
    <source>
        <dbReference type="Pfam" id="PF12012"/>
    </source>
</evidence>
<dbReference type="PANTHER" id="PTHR21446:SF12">
    <property type="entry name" value="POTASSIUM CHANNEL TETRAMERIZATION DOMAIN CONTAINING 1"/>
    <property type="match status" value="1"/>
</dbReference>
<accession>A0A060VXU5</accession>
<evidence type="ECO:0000259" key="5">
    <source>
        <dbReference type="Pfam" id="PF02214"/>
    </source>
</evidence>
<dbReference type="Proteomes" id="UP000193380">
    <property type="component" value="Chromosome 4"/>
</dbReference>
<dbReference type="PaxDb" id="8022-A0A060VXU5"/>
<reference evidence="7 8" key="1">
    <citation type="journal article" date="2014" name="Nat. Commun.">
        <title>The rainbow trout genome provides novel insights into evolution after whole-genome duplication in vertebrates.</title>
        <authorList>
            <person name="Berthelot C."/>
            <person name="Brunet F."/>
            <person name="Chalopin D."/>
            <person name="Juanchich A."/>
            <person name="Bernard M."/>
            <person name="Noel B."/>
            <person name="Bento P."/>
            <person name="Da Silva C."/>
            <person name="Labadie K."/>
            <person name="Alberti A."/>
            <person name="Aury J.M."/>
            <person name="Louis A."/>
            <person name="Dehais P."/>
            <person name="Bardou P."/>
            <person name="Montfort J."/>
            <person name="Klopp C."/>
            <person name="Cabau C."/>
            <person name="Gaspin C."/>
            <person name="Thorgaard G.H."/>
            <person name="Boussaha M."/>
            <person name="Quillet E."/>
            <person name="Guyomard R."/>
            <person name="Galiana D."/>
            <person name="Bobe J."/>
            <person name="Volff J.N."/>
            <person name="Genet C."/>
            <person name="Wincker P."/>
            <person name="Jaillon O."/>
            <person name="Roest Crollius H."/>
            <person name="Guiguen Y."/>
        </authorList>
    </citation>
    <scope>NUCLEOTIDE SEQUENCE [LARGE SCALE GENOMIC DNA]</scope>
</reference>
<feature type="domain" description="ZMYM2-like/QRICH1 C-terminal" evidence="6">
    <location>
        <begin position="256"/>
        <end position="403"/>
    </location>
</feature>
<dbReference type="InterPro" id="IPR052787">
    <property type="entry name" value="MAVS"/>
</dbReference>
<dbReference type="InterPro" id="IPR021893">
    <property type="entry name" value="ZMYM2-like_C"/>
</dbReference>
<keyword evidence="1" id="KW-1017">Isopeptide bond</keyword>
<dbReference type="PANTHER" id="PTHR21446">
    <property type="entry name" value="DUF3504 DOMAIN-CONTAINING PROTEIN"/>
    <property type="match status" value="1"/>
</dbReference>
<feature type="region of interest" description="Disordered" evidence="4">
    <location>
        <begin position="30"/>
        <end position="63"/>
    </location>
</feature>
<dbReference type="Pfam" id="PF12012">
    <property type="entry name" value="DUF3504"/>
    <property type="match status" value="1"/>
</dbReference>
<feature type="region of interest" description="Disordered" evidence="4">
    <location>
        <begin position="112"/>
        <end position="138"/>
    </location>
</feature>
<dbReference type="InterPro" id="IPR011333">
    <property type="entry name" value="SKP1/BTB/POZ_sf"/>
</dbReference>
<dbReference type="GO" id="GO:0051260">
    <property type="term" value="P:protein homooligomerization"/>
    <property type="evidence" value="ECO:0007669"/>
    <property type="project" value="InterPro"/>
</dbReference>
<evidence type="ECO:0000313" key="8">
    <source>
        <dbReference type="Proteomes" id="UP000193380"/>
    </source>
</evidence>
<feature type="domain" description="Potassium channel tetramerisation-type BTB" evidence="5">
    <location>
        <begin position="623"/>
        <end position="693"/>
    </location>
</feature>
<dbReference type="EMBL" id="FR904334">
    <property type="protein sequence ID" value="CDQ59833.1"/>
    <property type="molecule type" value="Genomic_DNA"/>
</dbReference>
<feature type="compositionally biased region" description="Basic and acidic residues" evidence="4">
    <location>
        <begin position="40"/>
        <end position="55"/>
    </location>
</feature>
<dbReference type="SUPFAM" id="SSF54695">
    <property type="entry name" value="POZ domain"/>
    <property type="match status" value="1"/>
</dbReference>
<evidence type="ECO:0000256" key="2">
    <source>
        <dbReference type="ARBA" id="ARBA00022553"/>
    </source>
</evidence>
<evidence type="ECO:0000256" key="3">
    <source>
        <dbReference type="ARBA" id="ARBA00022843"/>
    </source>
</evidence>
<dbReference type="STRING" id="8022.A0A060VXU5"/>
<evidence type="ECO:0000313" key="7">
    <source>
        <dbReference type="EMBL" id="CDQ59833.1"/>
    </source>
</evidence>
<dbReference type="InterPro" id="IPR003131">
    <property type="entry name" value="T1-type_BTB"/>
</dbReference>
<dbReference type="Pfam" id="PF02214">
    <property type="entry name" value="BTB_2"/>
    <property type="match status" value="1"/>
</dbReference>
<gene>
    <name evidence="7" type="ORF">GSONMT00080587001</name>
</gene>
<name>A0A060VXU5_ONCMY</name>
<keyword evidence="3" id="KW-0832">Ubl conjugation</keyword>
<evidence type="ECO:0000256" key="1">
    <source>
        <dbReference type="ARBA" id="ARBA00022499"/>
    </source>
</evidence>
<evidence type="ECO:0000256" key="4">
    <source>
        <dbReference type="SAM" id="MobiDB-lite"/>
    </source>
</evidence>
<dbReference type="AlphaFoldDB" id="A0A060VXU5"/>
<proteinExistence type="predicted"/>
<sequence length="742" mass="83503">MRWENDVDILKQHLKTSDCYTDCNMARMPGSADCSSDTAGTEREEHMSCPETERSGDEEDDEIQEVQITGEEYGEDELEWEAECADPSSCSAMETEAVLMRSMDQCSGLGPGADPGLFHIPELDSDPEGDLQPSDRSRLSENTRLATRYAVRIFREYLSEKSQSPDFETLDKEALCAVLQSFYAEARSKSGQLYSKSSLISIRSSLNRYLNEPPYCRTLDLTKDPELRSANLTLAAVIRKLEEQGAGPVVQKQAITRADLRKLYTSSVFNIDTPFGLLNKVWFETCMYFCTRGRENQRELEEDSFGLAIDENGRKFIYFKALGPYHKSRSACWNKKRPDPDEDTLPRMYETGTEFCPYASFVRYVSKRNPVCKAFFQRPRDHCCASDITWYENKAIGKNLLGTRMQMLSRAAKLSKTYTNHCIGAVSIATLNSIAGIGSKLVTDTVELKPQRTTRKARALCGFSGPPSPKKLCVRPGERAMSPSLTSFMFLSHSSNEPACYVVPGRWTCLLHYQQLCSSDFCFISYISLSLYLPLSLYTYSILLFTVFSALRGRLCPAGHGCLSPSLHLPHILLIFLLVSQDSRNSSMASRPLVSQSPASPLGSGGIGGIPTPAQLTKTNAPVHIDVGGHMYTSSLATLTKYPESRIGRLFNGTEPIVLDSLKQHYFIDRDGHIFRYILNFLRTAKLLLPDDFKVSYNCRFHYRWINGNLPSDGHLSPFEQGPRAHREQQHQHCHSTTRVFM</sequence>